<feature type="coiled-coil region" evidence="4">
    <location>
        <begin position="902"/>
        <end position="964"/>
    </location>
</feature>
<dbReference type="Gene3D" id="3.40.50.300">
    <property type="entry name" value="P-loop containing nucleotide triphosphate hydrolases"/>
    <property type="match status" value="2"/>
</dbReference>
<evidence type="ECO:0000313" key="8">
    <source>
        <dbReference type="Proteomes" id="UP001213681"/>
    </source>
</evidence>
<dbReference type="GeneID" id="81603739"/>
<evidence type="ECO:0000256" key="3">
    <source>
        <dbReference type="ARBA" id="ARBA00023054"/>
    </source>
</evidence>
<reference evidence="7" key="1">
    <citation type="submission" date="2022-12" db="EMBL/GenBank/DDBJ databases">
        <authorList>
            <person name="Petersen C."/>
        </authorList>
    </citation>
    <scope>NUCLEOTIDE SEQUENCE</scope>
    <source>
        <strain evidence="7">IBT 16125</strain>
    </source>
</reference>
<comment type="similarity">
    <text evidence="1">Belongs to the SMC family. SMC5 subfamily.</text>
</comment>
<dbReference type="PANTHER" id="PTHR45916:SF1">
    <property type="entry name" value="STRUCTURAL MAINTENANCE OF CHROMOSOMES PROTEIN 5"/>
    <property type="match status" value="1"/>
</dbReference>
<feature type="compositionally biased region" description="Polar residues" evidence="5">
    <location>
        <begin position="62"/>
        <end position="77"/>
    </location>
</feature>
<evidence type="ECO:0000256" key="1">
    <source>
        <dbReference type="ARBA" id="ARBA00010171"/>
    </source>
</evidence>
<feature type="region of interest" description="Disordered" evidence="5">
    <location>
        <begin position="1"/>
        <end position="89"/>
    </location>
</feature>
<dbReference type="SUPFAM" id="SSF52540">
    <property type="entry name" value="P-loop containing nucleoside triphosphate hydrolases"/>
    <property type="match status" value="1"/>
</dbReference>
<dbReference type="Pfam" id="PF02463">
    <property type="entry name" value="SMC_N"/>
    <property type="match status" value="1"/>
</dbReference>
<dbReference type="RefSeq" id="XP_056762345.1">
    <property type="nucleotide sequence ID" value="XM_056913496.1"/>
</dbReference>
<dbReference type="InterPro" id="IPR027417">
    <property type="entry name" value="P-loop_NTPase"/>
</dbReference>
<dbReference type="GO" id="GO:0005634">
    <property type="term" value="C:nucleus"/>
    <property type="evidence" value="ECO:0007669"/>
    <property type="project" value="TreeGrafter"/>
</dbReference>
<feature type="compositionally biased region" description="Acidic residues" evidence="5">
    <location>
        <begin position="48"/>
        <end position="61"/>
    </location>
</feature>
<gene>
    <name evidence="7" type="ORF">N7458_010114</name>
</gene>
<proteinExistence type="inferred from homology"/>
<feature type="compositionally biased region" description="Acidic residues" evidence="5">
    <location>
        <begin position="19"/>
        <end position="28"/>
    </location>
</feature>
<feature type="coiled-coil region" evidence="4">
    <location>
        <begin position="378"/>
        <end position="512"/>
    </location>
</feature>
<evidence type="ECO:0000313" key="7">
    <source>
        <dbReference type="EMBL" id="KAJ5439116.1"/>
    </source>
</evidence>
<dbReference type="PANTHER" id="PTHR45916">
    <property type="entry name" value="STRUCTURAL MAINTENANCE OF CHROMOSOMES PROTEIN 5"/>
    <property type="match status" value="1"/>
</dbReference>
<name>A0AAD6C0I2_9EURO</name>
<evidence type="ECO:0000256" key="5">
    <source>
        <dbReference type="SAM" id="MobiDB-lite"/>
    </source>
</evidence>
<evidence type="ECO:0000256" key="2">
    <source>
        <dbReference type="ARBA" id="ARBA00018687"/>
    </source>
</evidence>
<protein>
    <recommendedName>
        <fullName evidence="2">Structural maintenance of chromosomes protein 5</fullName>
    </recommendedName>
</protein>
<dbReference type="GO" id="GO:0030915">
    <property type="term" value="C:Smc5-Smc6 complex"/>
    <property type="evidence" value="ECO:0007669"/>
    <property type="project" value="TreeGrafter"/>
</dbReference>
<feature type="coiled-coil region" evidence="4">
    <location>
        <begin position="704"/>
        <end position="755"/>
    </location>
</feature>
<keyword evidence="8" id="KW-1185">Reference proteome</keyword>
<dbReference type="Proteomes" id="UP001213681">
    <property type="component" value="Unassembled WGS sequence"/>
</dbReference>
<keyword evidence="3 4" id="KW-0175">Coiled coil</keyword>
<accession>A0AAD6C0I2</accession>
<dbReference type="EMBL" id="JAPVEA010000008">
    <property type="protein sequence ID" value="KAJ5439116.1"/>
    <property type="molecule type" value="Genomic_DNA"/>
</dbReference>
<dbReference type="GO" id="GO:0003697">
    <property type="term" value="F:single-stranded DNA binding"/>
    <property type="evidence" value="ECO:0007669"/>
    <property type="project" value="TreeGrafter"/>
</dbReference>
<reference evidence="7" key="2">
    <citation type="journal article" date="2023" name="IMA Fungus">
        <title>Comparative genomic study of the Penicillium genus elucidates a diverse pangenome and 15 lateral gene transfer events.</title>
        <authorList>
            <person name="Petersen C."/>
            <person name="Sorensen T."/>
            <person name="Nielsen M.R."/>
            <person name="Sondergaard T.E."/>
            <person name="Sorensen J.L."/>
            <person name="Fitzpatrick D.A."/>
            <person name="Frisvad J.C."/>
            <person name="Nielsen K.L."/>
        </authorList>
    </citation>
    <scope>NUCLEOTIDE SEQUENCE</scope>
    <source>
        <strain evidence="7">IBT 16125</strain>
    </source>
</reference>
<evidence type="ECO:0000256" key="4">
    <source>
        <dbReference type="SAM" id="Coils"/>
    </source>
</evidence>
<feature type="domain" description="RecF/RecN/SMC N-terminal" evidence="6">
    <location>
        <begin position="97"/>
        <end position="1089"/>
    </location>
</feature>
<dbReference type="InterPro" id="IPR003395">
    <property type="entry name" value="RecF/RecN/SMC_N"/>
</dbReference>
<organism evidence="7 8">
    <name type="scientific">Penicillium daleae</name>
    <dbReference type="NCBI Taxonomy" id="63821"/>
    <lineage>
        <taxon>Eukaryota</taxon>
        <taxon>Fungi</taxon>
        <taxon>Dikarya</taxon>
        <taxon>Ascomycota</taxon>
        <taxon>Pezizomycotina</taxon>
        <taxon>Eurotiomycetes</taxon>
        <taxon>Eurotiomycetidae</taxon>
        <taxon>Eurotiales</taxon>
        <taxon>Aspergillaceae</taxon>
        <taxon>Penicillium</taxon>
    </lineage>
</organism>
<evidence type="ECO:0000259" key="6">
    <source>
        <dbReference type="Pfam" id="PF02463"/>
    </source>
</evidence>
<feature type="coiled-coil region" evidence="4">
    <location>
        <begin position="840"/>
        <end position="874"/>
    </location>
</feature>
<feature type="region of interest" description="Disordered" evidence="5">
    <location>
        <begin position="273"/>
        <end position="293"/>
    </location>
</feature>
<comment type="caution">
    <text evidence="7">The sequence shown here is derived from an EMBL/GenBank/DDBJ whole genome shotgun (WGS) entry which is preliminary data.</text>
</comment>
<dbReference type="AlphaFoldDB" id="A0AAD6C0I2"/>
<dbReference type="GO" id="GO:0000724">
    <property type="term" value="P:double-strand break repair via homologous recombination"/>
    <property type="evidence" value="ECO:0007669"/>
    <property type="project" value="TreeGrafter"/>
</dbReference>
<sequence length="1190" mass="134470">MSSPSANHSAIPRRRPRDDDSDDSDDSDSVNATPASNSKRPRLSPADEGPDRDDEESEEIENGQSDTTEGQDTNQAPAQRPTAHLGVGPGGYKPGAIIRIKVANFVTYTSAEFHPGPKLNMVIGPNGTGKSTLVCAICLGLGWGPQHLGRAKDLGEFVKHGCAEATIEIELAGPPKITSNPIIRRTIKRDGNKSSFTINGRSASPKQVANLVQSFAIQVDNLCQFLPQDKVAEFAALSPVELLHSTQRAAAEPEMTEWHKNLKDLRQKQKQLELENRGDNETLANLKDRQEQQRAEVENMRQLAVAQETMELLEFCRPLVEYREYRKKFEELKERKAQVEKEEAQLKTELEPALAAVTAKQSYVEQINQVRNHRKQRAQQLSNTATACEKQVANLQNLNDDLDSKISAEKKTSQKHKAEATQAQQKVNRYKRQLEEDAVEFDASHYNEQLREKRLAQRELQAKASDIKEQRGPFHDKSKELSGQIEEAQTQMQNLDSQMGQQEMRLQQLSLETLKAHRWVRDNQNKFEKPVIGPPIVTCSITDPKYADAIECLLNRNDFLAFTVQTKKDFRTLQQQLMGQMRLHDITIKTSPLRDNRETPVSDQELRQLGFDGWAKDFISGPDPVIASLCMENRFSQTPIGLNHFTGEQTEVDDLRRKKITQFVAGPQMYQTSYRAEYNASSTSIKGVRPARVWTSQPIDTSIKDTLRENIASWKEQKEEVERQIQAFRKELGVLEKSHQEIDREIETIEEEKAARQSAHTKWLAIPEQISQEEAKVSSLHELFAAVRENVARYRDEQDGVAIRKAEAAIEYADAAEAVRHAYEELVKIEVWHLEATSDLKTLREKHADCTRMLEQKAQEVRKLCEEYREKHARGRSMLRQAKQTFEAAQERPNGEEIIRTVNDADYTLDNLNADIESQQAQMRLFVGGNSNVIKIFEDREKQIERLEDKLSDYRNQLAEYDAAIKEVRDCWEPRLDALISKISDAFGDSFARIGCAGQVSLDKVEAEPGPNGEPGGSEFDQWSIQIHVKFREHEQLSILDSHRQSGGERAVSTIFYLMALQSLSASPFRVVDEINQGMDPRNERMVHGRLVDIACDSDEGGATDENGNPVGGGGGGQYFLITPKLLSGLSYKPGMRVLCIYSGEHMPEEYAKLDFGRAVRKMRAINEKSQMAKGKSRAIVNNSQVDVYG</sequence>